<dbReference type="Proteomes" id="UP000315636">
    <property type="component" value="Unassembled WGS sequence"/>
</dbReference>
<organism evidence="1 2">
    <name type="scientific">Melghirimyces algeriensis</name>
    <dbReference type="NCBI Taxonomy" id="910412"/>
    <lineage>
        <taxon>Bacteria</taxon>
        <taxon>Bacillati</taxon>
        <taxon>Bacillota</taxon>
        <taxon>Bacilli</taxon>
        <taxon>Bacillales</taxon>
        <taxon>Thermoactinomycetaceae</taxon>
        <taxon>Melghirimyces</taxon>
    </lineage>
</organism>
<reference evidence="1 2" key="1">
    <citation type="submission" date="2017-05" db="EMBL/GenBank/DDBJ databases">
        <authorList>
            <person name="Varghese N."/>
            <person name="Submissions S."/>
        </authorList>
    </citation>
    <scope>NUCLEOTIDE SEQUENCE [LARGE SCALE GENOMIC DNA]</scope>
    <source>
        <strain evidence="1 2">DSM 45474</strain>
    </source>
</reference>
<evidence type="ECO:0000313" key="1">
    <source>
        <dbReference type="EMBL" id="SMO80387.1"/>
    </source>
</evidence>
<sequence>MAGYRAPTPVCGQAFFVKVENKNLFYQTINRSARHDQVHEKVYNVAKEEFNSLKKKGVKNYVKDKFSSWF</sequence>
<accession>A0A521E8Z0</accession>
<dbReference type="RefSeq" id="WP_142506069.1">
    <property type="nucleotide sequence ID" value="NZ_FXTI01000008.1"/>
</dbReference>
<name>A0A521E8Z0_9BACL</name>
<gene>
    <name evidence="1" type="ORF">SAMN06264849_108107</name>
</gene>
<evidence type="ECO:0000313" key="2">
    <source>
        <dbReference type="Proteomes" id="UP000315636"/>
    </source>
</evidence>
<dbReference type="AlphaFoldDB" id="A0A521E8Z0"/>
<protein>
    <submittedName>
        <fullName evidence="1">Uncharacterized protein</fullName>
    </submittedName>
</protein>
<keyword evidence="2" id="KW-1185">Reference proteome</keyword>
<dbReference type="EMBL" id="FXTI01000008">
    <property type="protein sequence ID" value="SMO80387.1"/>
    <property type="molecule type" value="Genomic_DNA"/>
</dbReference>
<proteinExistence type="predicted"/>